<evidence type="ECO:0000313" key="3">
    <source>
        <dbReference type="Proteomes" id="UP000001508"/>
    </source>
</evidence>
<dbReference type="eggNOG" id="ENOG5033I1P">
    <property type="taxonomic scope" value="Bacteria"/>
</dbReference>
<gene>
    <name evidence="2" type="ordered locus">DaAHT2_2064</name>
</gene>
<dbReference type="KEGG" id="dak:DaAHT2_2064"/>
<proteinExistence type="predicted"/>
<sequence length="101" mass="11659">MECQRLQKLVKNWYLQVQSEAMAPARMVAFMENHLLECEACLADDKVREEVERIKAMILPPPKAGKTPGEEDSEEETETGEPEDEEDEDEEDDDDEEDDEI</sequence>
<evidence type="ECO:0000313" key="2">
    <source>
        <dbReference type="EMBL" id="ADH86737.1"/>
    </source>
</evidence>
<reference evidence="3" key="1">
    <citation type="submission" date="2010-02" db="EMBL/GenBank/DDBJ databases">
        <title>Complete sequence of Desulfurivibrio alkaliphilus AHT2.</title>
        <authorList>
            <consortium name="US DOE Joint Genome Institute"/>
            <person name="Pitluck S."/>
            <person name="Chertkov O."/>
            <person name="Detter J.C."/>
            <person name="Han C."/>
            <person name="Tapia R."/>
            <person name="Larimer F."/>
            <person name="Land M."/>
            <person name="Hauser L."/>
            <person name="Kyrpides N."/>
            <person name="Mikhailova N."/>
            <person name="Sorokin D.Y."/>
            <person name="Muyzer G."/>
            <person name="Woyke T."/>
        </authorList>
    </citation>
    <scope>NUCLEOTIDE SEQUENCE [LARGE SCALE GENOMIC DNA]</scope>
    <source>
        <strain evidence="3">DSM 19089 / UNIQEM U267 / AHT2</strain>
    </source>
</reference>
<dbReference type="EMBL" id="CP001940">
    <property type="protein sequence ID" value="ADH86737.1"/>
    <property type="molecule type" value="Genomic_DNA"/>
</dbReference>
<dbReference type="Proteomes" id="UP000001508">
    <property type="component" value="Chromosome"/>
</dbReference>
<dbReference type="OrthoDB" id="5432739at2"/>
<keyword evidence="3" id="KW-1185">Reference proteome</keyword>
<dbReference type="RefSeq" id="WP_013164255.1">
    <property type="nucleotide sequence ID" value="NC_014216.1"/>
</dbReference>
<organism evidence="2 3">
    <name type="scientific">Desulfurivibrio alkaliphilus (strain DSM 19089 / UNIQEM U267 / AHT2)</name>
    <dbReference type="NCBI Taxonomy" id="589865"/>
    <lineage>
        <taxon>Bacteria</taxon>
        <taxon>Pseudomonadati</taxon>
        <taxon>Thermodesulfobacteriota</taxon>
        <taxon>Desulfobulbia</taxon>
        <taxon>Desulfobulbales</taxon>
        <taxon>Desulfobulbaceae</taxon>
        <taxon>Desulfurivibrio</taxon>
    </lineage>
</organism>
<accession>D6Z5K0</accession>
<dbReference type="AlphaFoldDB" id="D6Z5K0"/>
<dbReference type="InParanoid" id="D6Z5K0"/>
<evidence type="ECO:0000256" key="1">
    <source>
        <dbReference type="SAM" id="MobiDB-lite"/>
    </source>
</evidence>
<feature type="compositionally biased region" description="Acidic residues" evidence="1">
    <location>
        <begin position="70"/>
        <end position="101"/>
    </location>
</feature>
<name>D6Z5K0_DESAT</name>
<dbReference type="HOGENOM" id="CLU_169529_0_0_7"/>
<feature type="region of interest" description="Disordered" evidence="1">
    <location>
        <begin position="55"/>
        <end position="101"/>
    </location>
</feature>
<protein>
    <submittedName>
        <fullName evidence="2">Uncharacterized protein</fullName>
    </submittedName>
</protein>
<dbReference type="STRING" id="589865.DaAHT2_2064"/>